<reference evidence="1" key="1">
    <citation type="submission" date="2022-11" db="EMBL/GenBank/DDBJ databases">
        <title>Genomic repertoires linked with pathogenic potency of arthritogenic Prevotella copri isolated from the gut of rheumatoid arthritis patients.</title>
        <authorList>
            <person name="Nii T."/>
            <person name="Maeda Y."/>
            <person name="Motooka D."/>
            <person name="Naito M."/>
            <person name="Matsumoto Y."/>
            <person name="Ogawa T."/>
            <person name="Oguro-Igashira E."/>
            <person name="Kishikawa T."/>
            <person name="Yamashita M."/>
            <person name="Koizumi S."/>
            <person name="Kurakawa T."/>
            <person name="Okumura R."/>
            <person name="Kayama H."/>
            <person name="Murakami M."/>
            <person name="Sakaguchi T."/>
            <person name="Das B."/>
            <person name="Nakamura S."/>
            <person name="Okada Y."/>
            <person name="Kumanogoh A."/>
            <person name="Takeda K."/>
        </authorList>
    </citation>
    <scope>NUCLEOTIDE SEQUENCE</scope>
    <source>
        <strain evidence="1">H105_2-2</strain>
    </source>
</reference>
<dbReference type="EMBL" id="JAPDVD010000002">
    <property type="protein sequence ID" value="MCW4138924.1"/>
    <property type="molecule type" value="Genomic_DNA"/>
</dbReference>
<comment type="caution">
    <text evidence="1">The sequence shown here is derived from an EMBL/GenBank/DDBJ whole genome shotgun (WGS) entry which is preliminary data.</text>
</comment>
<evidence type="ECO:0000313" key="2">
    <source>
        <dbReference type="Proteomes" id="UP001208620"/>
    </source>
</evidence>
<protein>
    <submittedName>
        <fullName evidence="1">DUF6492 family protein</fullName>
    </submittedName>
</protein>
<name>A0AAW5UC91_9BACT</name>
<dbReference type="RefSeq" id="WP_264949475.1">
    <property type="nucleotide sequence ID" value="NZ_JAPDVB010000002.1"/>
</dbReference>
<dbReference type="InterPro" id="IPR045499">
    <property type="entry name" value="DUF6492"/>
</dbReference>
<organism evidence="1 2">
    <name type="scientific">Segatella copri</name>
    <dbReference type="NCBI Taxonomy" id="165179"/>
    <lineage>
        <taxon>Bacteria</taxon>
        <taxon>Pseudomonadati</taxon>
        <taxon>Bacteroidota</taxon>
        <taxon>Bacteroidia</taxon>
        <taxon>Bacteroidales</taxon>
        <taxon>Prevotellaceae</taxon>
        <taxon>Segatella</taxon>
    </lineage>
</organism>
<dbReference type="Pfam" id="PF20102">
    <property type="entry name" value="DUF6492"/>
    <property type="match status" value="1"/>
</dbReference>
<proteinExistence type="predicted"/>
<evidence type="ECO:0000313" key="1">
    <source>
        <dbReference type="EMBL" id="MCW4138924.1"/>
    </source>
</evidence>
<dbReference type="AlphaFoldDB" id="A0AAW5UC91"/>
<dbReference type="Proteomes" id="UP001208620">
    <property type="component" value="Unassembled WGS sequence"/>
</dbReference>
<accession>A0AAW5UC91</accession>
<gene>
    <name evidence="1" type="ORF">ONT01_14340</name>
</gene>
<sequence>MNIAFITQTYKPDFNECKMLCRSMDIFANTYDHFIFVNDEDISHFNELNYGRHHVLKKSTILPSYFIRLPFKLLGHHFYVSPFSIPMREWIMQQICKLGVFDVIGDAYDAVFNIDSESVFLKPLDINLLINGGKFRLFRNENTELEVAHTDYCRSINSIFGRTLPMEQVYKYNYMDMPVCFVRTNIKQMLADISKHSIFKNWILALANRYRFSENYLYGNYCVNKLCCRNHFLTNKKIMPVLQADSYCTAEDLYVDFQKAIDEGAVGVVLQKSNRKENLDYIVGCPVLCS</sequence>